<dbReference type="EMBL" id="JAMZIH010001315">
    <property type="protein sequence ID" value="KAJ1678299.1"/>
    <property type="molecule type" value="Genomic_DNA"/>
</dbReference>
<comment type="caution">
    <text evidence="1">The sequence shown here is derived from an EMBL/GenBank/DDBJ whole genome shotgun (WGS) entry which is preliminary data.</text>
</comment>
<name>A0ACC1HP59_9FUNG</name>
<dbReference type="Proteomes" id="UP001145114">
    <property type="component" value="Unassembled WGS sequence"/>
</dbReference>
<protein>
    <submittedName>
        <fullName evidence="1">Uncharacterized protein</fullName>
    </submittedName>
</protein>
<feature type="non-terminal residue" evidence="1">
    <location>
        <position position="688"/>
    </location>
</feature>
<keyword evidence="2" id="KW-1185">Reference proteome</keyword>
<proteinExistence type="predicted"/>
<evidence type="ECO:0000313" key="1">
    <source>
        <dbReference type="EMBL" id="KAJ1678299.1"/>
    </source>
</evidence>
<accession>A0ACC1HP59</accession>
<feature type="non-terminal residue" evidence="1">
    <location>
        <position position="1"/>
    </location>
</feature>
<organism evidence="1 2">
    <name type="scientific">Spiromyces aspiralis</name>
    <dbReference type="NCBI Taxonomy" id="68401"/>
    <lineage>
        <taxon>Eukaryota</taxon>
        <taxon>Fungi</taxon>
        <taxon>Fungi incertae sedis</taxon>
        <taxon>Zoopagomycota</taxon>
        <taxon>Kickxellomycotina</taxon>
        <taxon>Kickxellomycetes</taxon>
        <taxon>Kickxellales</taxon>
        <taxon>Kickxellaceae</taxon>
        <taxon>Spiromyces</taxon>
    </lineage>
</organism>
<sequence length="688" mass="73030">LLEPSNIGLKVSASAIDKDQADHKDGVASDTDSCTLASQNTSPPPRTLVRHVGTYQLQSSLEDSATDFPNGTDDDDDDDNETATVGGAAPSQDVSGTRPPLPDGKQIAPVTTNVLTTADESSLQHLLYPSISTCEARLVLENRFLIDQHRHLLRDLTHIRASSQALRQVVQAKDEHLEMVIERNQQLVRRIQMLEAALAWERKLREERERRDHLLMSAIGKNCNLDSSNRKRSVSFNPPFRANCSDTELLPKCGHGSMLPSLNTLEKAVLAQLRVHLDAQQQLSLRFPYGTSSLTALGANGDLSTAATILSASASNLSMATSETSHRRCPYMPRRASPPPAPSSDFGGQDTLESTDIPCPPRGGAHDNIAKTTAVSTNAAPLQVREQPLPVSYADRLSNSTGTAAAPEPECAPKVAADHEPRDAMSPCSFHSTFSQATASSHKGSRSASHSTELYPRSTSSNKSTISSLLSPSNNGHGSAGRSGSSAEERPSDISTKASPSAGSSGAAPTKKQHSAPEKHKRRRSHRFAELFGLLPALRALRPTSLREGGAEISDSHGSDNSAGTIPNANKTNGGWDDSSEGRNGSTNGEGRVSSKRQSRFLKSISWAMPGSGMGQAKGAASSTTNGQTSAALGGACNETGKVEYPATADPVPGDSRRPPLASPHVVAPTQTQPSVQQVPSDRHQRGP</sequence>
<evidence type="ECO:0000313" key="2">
    <source>
        <dbReference type="Proteomes" id="UP001145114"/>
    </source>
</evidence>
<gene>
    <name evidence="1" type="ORF">EV182_004348</name>
</gene>
<reference evidence="1" key="1">
    <citation type="submission" date="2022-06" db="EMBL/GenBank/DDBJ databases">
        <title>Phylogenomic reconstructions and comparative analyses of Kickxellomycotina fungi.</title>
        <authorList>
            <person name="Reynolds N.K."/>
            <person name="Stajich J.E."/>
            <person name="Barry K."/>
            <person name="Grigoriev I.V."/>
            <person name="Crous P."/>
            <person name="Smith M.E."/>
        </authorList>
    </citation>
    <scope>NUCLEOTIDE SEQUENCE</scope>
    <source>
        <strain evidence="1">RSA 2271</strain>
    </source>
</reference>